<reference evidence="2 3" key="1">
    <citation type="submission" date="2016-12" db="EMBL/GenBank/DDBJ databases">
        <title>Trade-off between light-utilization and light-protection in marine flavobacteria.</title>
        <authorList>
            <person name="Kumagai Y."/>
            <person name="Yoshizawa S."/>
            <person name="Kogure K."/>
            <person name="Iwasaki W."/>
        </authorList>
    </citation>
    <scope>NUCLEOTIDE SEQUENCE [LARGE SCALE GENOMIC DNA]</scope>
    <source>
        <strain evidence="2 3">ATCC 43844</strain>
    </source>
</reference>
<dbReference type="OrthoDB" id="1343945at2"/>
<evidence type="ECO:0008006" key="4">
    <source>
        <dbReference type="Google" id="ProtNLM"/>
    </source>
</evidence>
<gene>
    <name evidence="2" type="ORF">BTO16_11560</name>
</gene>
<dbReference type="AlphaFoldDB" id="A0A2S7WFZ5"/>
<proteinExistence type="predicted"/>
<evidence type="ECO:0000256" key="1">
    <source>
        <dbReference type="SAM" id="Coils"/>
    </source>
</evidence>
<comment type="caution">
    <text evidence="2">The sequence shown here is derived from an EMBL/GenBank/DDBJ whole genome shotgun (WGS) entry which is preliminary data.</text>
</comment>
<dbReference type="RefSeq" id="WP_105021845.1">
    <property type="nucleotide sequence ID" value="NZ_MSCM01000002.1"/>
</dbReference>
<dbReference type="Proteomes" id="UP000239068">
    <property type="component" value="Unassembled WGS sequence"/>
</dbReference>
<feature type="coiled-coil region" evidence="1">
    <location>
        <begin position="32"/>
        <end position="59"/>
    </location>
</feature>
<dbReference type="EMBL" id="MSCM01000002">
    <property type="protein sequence ID" value="PQJ76535.1"/>
    <property type="molecule type" value="Genomic_DNA"/>
</dbReference>
<sequence>MTDQQKNIGLVAGFLILLLISYQFSIKKTLELKDSASELKKEKEMLSNASQRIFDLQQENKYLDSILQKKEISIENSFQQTLLQKLNSFQKIVPVEIISFNEPHTFEENNTILKTYSFEIKGEFSSLIKLMNTLERQQLGKLISVDFEKKRNYRKNKEELIGNFYLQKLEQKN</sequence>
<evidence type="ECO:0000313" key="3">
    <source>
        <dbReference type="Proteomes" id="UP000239068"/>
    </source>
</evidence>
<organism evidence="2 3">
    <name type="scientific">Polaribacter glomeratus</name>
    <dbReference type="NCBI Taxonomy" id="102"/>
    <lineage>
        <taxon>Bacteria</taxon>
        <taxon>Pseudomonadati</taxon>
        <taxon>Bacteroidota</taxon>
        <taxon>Flavobacteriia</taxon>
        <taxon>Flavobacteriales</taxon>
        <taxon>Flavobacteriaceae</taxon>
    </lineage>
</organism>
<evidence type="ECO:0000313" key="2">
    <source>
        <dbReference type="EMBL" id="PQJ76535.1"/>
    </source>
</evidence>
<protein>
    <recommendedName>
        <fullName evidence="4">Pilus assembly protein PilO</fullName>
    </recommendedName>
</protein>
<accession>A0A2S7WFZ5</accession>
<name>A0A2S7WFZ5_9FLAO</name>
<keyword evidence="3" id="KW-1185">Reference proteome</keyword>
<keyword evidence="1" id="KW-0175">Coiled coil</keyword>